<protein>
    <submittedName>
        <fullName evidence="3">Zeaxanthin epoxidase, chloroplastic-like protein</fullName>
    </submittedName>
</protein>
<sequence>MEPSSMPREGMGVRSVHRKVLLETLAQELPPETILFSSKLASITTKVHQDSSLAVLHMEDGTIINAKVTF</sequence>
<dbReference type="PANTHER" id="PTHR45934:SF1">
    <property type="entry name" value="OS04G0423100 PROTEIN"/>
    <property type="match status" value="1"/>
</dbReference>
<dbReference type="STRING" id="337451.A0A3S3P456"/>
<dbReference type="OrthoDB" id="1878542at2759"/>
<evidence type="ECO:0000313" key="4">
    <source>
        <dbReference type="Proteomes" id="UP000283530"/>
    </source>
</evidence>
<dbReference type="InterPro" id="IPR044560">
    <property type="entry name" value="MOase"/>
</dbReference>
<keyword evidence="1" id="KW-0560">Oxidoreductase</keyword>
<dbReference type="GO" id="GO:0004497">
    <property type="term" value="F:monooxygenase activity"/>
    <property type="evidence" value="ECO:0007669"/>
    <property type="project" value="UniProtKB-KW"/>
</dbReference>
<reference evidence="3 4" key="1">
    <citation type="journal article" date="2019" name="Nat. Plants">
        <title>Stout camphor tree genome fills gaps in understanding of flowering plant genome evolution.</title>
        <authorList>
            <person name="Chaw S.M."/>
            <person name="Liu Y.C."/>
            <person name="Wu Y.W."/>
            <person name="Wang H.Y."/>
            <person name="Lin C.I."/>
            <person name="Wu C.S."/>
            <person name="Ke H.M."/>
            <person name="Chang L.Y."/>
            <person name="Hsu C.Y."/>
            <person name="Yang H.T."/>
            <person name="Sudianto E."/>
            <person name="Hsu M.H."/>
            <person name="Wu K.P."/>
            <person name="Wang L.N."/>
            <person name="Leebens-Mack J.H."/>
            <person name="Tsai I.J."/>
        </authorList>
    </citation>
    <scope>NUCLEOTIDE SEQUENCE [LARGE SCALE GENOMIC DNA]</scope>
    <source>
        <strain evidence="4">cv. Chaw 1501</strain>
        <tissue evidence="3">Young leaves</tissue>
    </source>
</reference>
<comment type="caution">
    <text evidence="3">The sequence shown here is derived from an EMBL/GenBank/DDBJ whole genome shotgun (WGS) entry which is preliminary data.</text>
</comment>
<dbReference type="PANTHER" id="PTHR45934">
    <property type="entry name" value="FAD/NAD(P)-BINDING OXIDOREDUCTASE FAMILY PROTEIN"/>
    <property type="match status" value="1"/>
</dbReference>
<name>A0A3S3P456_9MAGN</name>
<organism evidence="3 4">
    <name type="scientific">Cinnamomum micranthum f. kanehirae</name>
    <dbReference type="NCBI Taxonomy" id="337451"/>
    <lineage>
        <taxon>Eukaryota</taxon>
        <taxon>Viridiplantae</taxon>
        <taxon>Streptophyta</taxon>
        <taxon>Embryophyta</taxon>
        <taxon>Tracheophyta</taxon>
        <taxon>Spermatophyta</taxon>
        <taxon>Magnoliopsida</taxon>
        <taxon>Magnoliidae</taxon>
        <taxon>Laurales</taxon>
        <taxon>Lauraceae</taxon>
        <taxon>Cinnamomum</taxon>
    </lineage>
</organism>
<keyword evidence="4" id="KW-1185">Reference proteome</keyword>
<dbReference type="EMBL" id="QPKB01000004">
    <property type="protein sequence ID" value="RWR82537.1"/>
    <property type="molecule type" value="Genomic_DNA"/>
</dbReference>
<evidence type="ECO:0000256" key="2">
    <source>
        <dbReference type="ARBA" id="ARBA00023033"/>
    </source>
</evidence>
<dbReference type="Gene3D" id="3.50.50.60">
    <property type="entry name" value="FAD/NAD(P)-binding domain"/>
    <property type="match status" value="1"/>
</dbReference>
<evidence type="ECO:0000313" key="3">
    <source>
        <dbReference type="EMBL" id="RWR82537.1"/>
    </source>
</evidence>
<proteinExistence type="predicted"/>
<evidence type="ECO:0000256" key="1">
    <source>
        <dbReference type="ARBA" id="ARBA00023002"/>
    </source>
</evidence>
<dbReference type="InterPro" id="IPR036188">
    <property type="entry name" value="FAD/NAD-bd_sf"/>
</dbReference>
<dbReference type="Proteomes" id="UP000283530">
    <property type="component" value="Unassembled WGS sequence"/>
</dbReference>
<accession>A0A3S3P456</accession>
<dbReference type="AlphaFoldDB" id="A0A3S3P456"/>
<keyword evidence="2" id="KW-0503">Monooxygenase</keyword>
<gene>
    <name evidence="3" type="ORF">CKAN_01125800</name>
</gene>